<proteinExistence type="predicted"/>
<dbReference type="Proteomes" id="UP000005237">
    <property type="component" value="Unassembled WGS sequence"/>
</dbReference>
<protein>
    <submittedName>
        <fullName evidence="2">Uncharacterized protein</fullName>
    </submittedName>
</protein>
<feature type="compositionally biased region" description="Basic and acidic residues" evidence="1">
    <location>
        <begin position="27"/>
        <end position="36"/>
    </location>
</feature>
<evidence type="ECO:0000313" key="2">
    <source>
        <dbReference type="EnsemblMetazoa" id="CJA19427.1"/>
    </source>
</evidence>
<feature type="region of interest" description="Disordered" evidence="1">
    <location>
        <begin position="67"/>
        <end position="151"/>
    </location>
</feature>
<accession>A0A8R1IBE7</accession>
<reference evidence="2" key="2">
    <citation type="submission" date="2022-06" db="UniProtKB">
        <authorList>
            <consortium name="EnsemblMetazoa"/>
        </authorList>
    </citation>
    <scope>IDENTIFICATION</scope>
    <source>
        <strain evidence="2">DF5081</strain>
    </source>
</reference>
<feature type="compositionally biased region" description="Polar residues" evidence="1">
    <location>
        <begin position="83"/>
        <end position="95"/>
    </location>
</feature>
<dbReference type="AlphaFoldDB" id="A0A8R1IBE7"/>
<reference evidence="3" key="1">
    <citation type="submission" date="2010-08" db="EMBL/GenBank/DDBJ databases">
        <authorList>
            <consortium name="Caenorhabditis japonica Sequencing Consortium"/>
            <person name="Wilson R.K."/>
        </authorList>
    </citation>
    <scope>NUCLEOTIDE SEQUENCE [LARGE SCALE GENOMIC DNA]</scope>
    <source>
        <strain evidence="3">DF5081</strain>
    </source>
</reference>
<keyword evidence="3" id="KW-1185">Reference proteome</keyword>
<feature type="region of interest" description="Disordered" evidence="1">
    <location>
        <begin position="20"/>
        <end position="43"/>
    </location>
</feature>
<dbReference type="EnsemblMetazoa" id="CJA19427.1">
    <property type="protein sequence ID" value="CJA19427.1"/>
    <property type="gene ID" value="WBGene00138631"/>
</dbReference>
<organism evidence="2 3">
    <name type="scientific">Caenorhabditis japonica</name>
    <dbReference type="NCBI Taxonomy" id="281687"/>
    <lineage>
        <taxon>Eukaryota</taxon>
        <taxon>Metazoa</taxon>
        <taxon>Ecdysozoa</taxon>
        <taxon>Nematoda</taxon>
        <taxon>Chromadorea</taxon>
        <taxon>Rhabditida</taxon>
        <taxon>Rhabditina</taxon>
        <taxon>Rhabditomorpha</taxon>
        <taxon>Rhabditoidea</taxon>
        <taxon>Rhabditidae</taxon>
        <taxon>Peloderinae</taxon>
        <taxon>Caenorhabditis</taxon>
    </lineage>
</organism>
<feature type="compositionally biased region" description="Basic and acidic residues" evidence="1">
    <location>
        <begin position="132"/>
        <end position="151"/>
    </location>
</feature>
<sequence>MTSSRFRWLFASTTSKLNNSAILSPENGREESDSRNGHHVKPIIITINTDDQRARVDRVEEINRQRVLSDPYARQRAQRQDENQIQPKQEFLSQQEAEEYDDIPEEPKSSLPDVPKLPKAADYSDSGESDEDLRIQEIGDRRAYEDEERRGQVKGKQRILFAIQTWG</sequence>
<name>A0A8R1IBE7_CAEJA</name>
<evidence type="ECO:0000256" key="1">
    <source>
        <dbReference type="SAM" id="MobiDB-lite"/>
    </source>
</evidence>
<evidence type="ECO:0000313" key="3">
    <source>
        <dbReference type="Proteomes" id="UP000005237"/>
    </source>
</evidence>